<sequence length="84" mass="8440">MSSSVSFKKSFIEVTETVRSAEAGGPVGDDVITLPGNSTIFRSKISVSNNLSSHGSGAVVDIGSSNSSSAVNACIEAEVGNGYA</sequence>
<reference evidence="2" key="1">
    <citation type="submission" date="2022-11" db="UniProtKB">
        <authorList>
            <consortium name="WormBaseParasite"/>
        </authorList>
    </citation>
    <scope>IDENTIFICATION</scope>
</reference>
<proteinExistence type="predicted"/>
<evidence type="ECO:0000313" key="2">
    <source>
        <dbReference type="WBParaSite" id="nRc.2.0.1.t22315-RA"/>
    </source>
</evidence>
<organism evidence="1 2">
    <name type="scientific">Romanomermis culicivorax</name>
    <name type="common">Nematode worm</name>
    <dbReference type="NCBI Taxonomy" id="13658"/>
    <lineage>
        <taxon>Eukaryota</taxon>
        <taxon>Metazoa</taxon>
        <taxon>Ecdysozoa</taxon>
        <taxon>Nematoda</taxon>
        <taxon>Enoplea</taxon>
        <taxon>Dorylaimia</taxon>
        <taxon>Mermithida</taxon>
        <taxon>Mermithoidea</taxon>
        <taxon>Mermithidae</taxon>
        <taxon>Romanomermis</taxon>
    </lineage>
</organism>
<dbReference type="AlphaFoldDB" id="A0A915J9E0"/>
<dbReference type="WBParaSite" id="nRc.2.0.1.t22315-RA">
    <property type="protein sequence ID" value="nRc.2.0.1.t22315-RA"/>
    <property type="gene ID" value="nRc.2.0.1.g22315"/>
</dbReference>
<name>A0A915J9E0_ROMCU</name>
<protein>
    <submittedName>
        <fullName evidence="2">Uncharacterized protein</fullName>
    </submittedName>
</protein>
<dbReference type="Proteomes" id="UP000887565">
    <property type="component" value="Unplaced"/>
</dbReference>
<evidence type="ECO:0000313" key="1">
    <source>
        <dbReference type="Proteomes" id="UP000887565"/>
    </source>
</evidence>
<keyword evidence="1" id="KW-1185">Reference proteome</keyword>
<accession>A0A915J9E0</accession>